<dbReference type="HAMAP" id="MF_01369_B">
    <property type="entry name" value="Ribosomal_uL23_B"/>
    <property type="match status" value="1"/>
</dbReference>
<dbReference type="PANTHER" id="PTHR11620">
    <property type="entry name" value="60S RIBOSOMAL PROTEIN L23A"/>
    <property type="match status" value="1"/>
</dbReference>
<geneLocation type="plastid" evidence="7"/>
<dbReference type="GO" id="GO:1990904">
    <property type="term" value="C:ribonucleoprotein complex"/>
    <property type="evidence" value="ECO:0007669"/>
    <property type="project" value="UniProtKB-KW"/>
</dbReference>
<dbReference type="EMBL" id="MH795130">
    <property type="protein sequence ID" value="AYO28430.1"/>
    <property type="molecule type" value="Genomic_DNA"/>
</dbReference>
<dbReference type="GO" id="GO:0003735">
    <property type="term" value="F:structural constituent of ribosome"/>
    <property type="evidence" value="ECO:0007669"/>
    <property type="project" value="InterPro"/>
</dbReference>
<dbReference type="Pfam" id="PF00276">
    <property type="entry name" value="Ribosomal_L23"/>
    <property type="match status" value="1"/>
</dbReference>
<keyword evidence="7" id="KW-0934">Plastid</keyword>
<dbReference type="InterPro" id="IPR012677">
    <property type="entry name" value="Nucleotide-bd_a/b_plait_sf"/>
</dbReference>
<organism evidence="7">
    <name type="scientific">Synura uvella</name>
    <dbReference type="NCBI Taxonomy" id="52557"/>
    <lineage>
        <taxon>Eukaryota</taxon>
        <taxon>Sar</taxon>
        <taxon>Stramenopiles</taxon>
        <taxon>Ochrophyta</taxon>
        <taxon>Synurophyceae</taxon>
        <taxon>Synurales</taxon>
        <taxon>Mallomonadaceae</taxon>
        <taxon>Synura</taxon>
    </lineage>
</organism>
<gene>
    <name evidence="7" type="primary">rpl23</name>
</gene>
<comment type="similarity">
    <text evidence="1 6">Belongs to the universal ribosomal protein uL23 family.</text>
</comment>
<keyword evidence="4 6" id="KW-0689">Ribosomal protein</keyword>
<dbReference type="InterPro" id="IPR001014">
    <property type="entry name" value="Ribosomal_uL23_CS"/>
</dbReference>
<evidence type="ECO:0000256" key="4">
    <source>
        <dbReference type="ARBA" id="ARBA00022980"/>
    </source>
</evidence>
<accession>A0A3G2QZ72</accession>
<dbReference type="GO" id="GO:0006412">
    <property type="term" value="P:translation"/>
    <property type="evidence" value="ECO:0007669"/>
    <property type="project" value="InterPro"/>
</dbReference>
<dbReference type="InterPro" id="IPR012678">
    <property type="entry name" value="Ribosomal_uL23/eL15/eS24_sf"/>
</dbReference>
<dbReference type="Gene3D" id="3.30.70.330">
    <property type="match status" value="1"/>
</dbReference>
<sequence length="102" mass="11841">MDNNNILNLVNILNLIKYPSLTEKSINLYGNRQYTFIVDKSLTKNQIKFVIEKIFNVNITNVNTCNLPVKKRRVGKFIGKRSVYKKAYIKLKKGDSISNLFN</sequence>
<evidence type="ECO:0000256" key="6">
    <source>
        <dbReference type="RuleBase" id="RU003934"/>
    </source>
</evidence>
<dbReference type="GO" id="GO:0019843">
    <property type="term" value="F:rRNA binding"/>
    <property type="evidence" value="ECO:0007669"/>
    <property type="project" value="UniProtKB-KW"/>
</dbReference>
<dbReference type="SUPFAM" id="SSF54189">
    <property type="entry name" value="Ribosomal proteins S24e, L23 and L15e"/>
    <property type="match status" value="1"/>
</dbReference>
<evidence type="ECO:0000256" key="1">
    <source>
        <dbReference type="ARBA" id="ARBA00006700"/>
    </source>
</evidence>
<dbReference type="GO" id="GO:0005840">
    <property type="term" value="C:ribosome"/>
    <property type="evidence" value="ECO:0007669"/>
    <property type="project" value="UniProtKB-KW"/>
</dbReference>
<name>A0A3G2QZ72_9STRA</name>
<evidence type="ECO:0000256" key="5">
    <source>
        <dbReference type="ARBA" id="ARBA00023274"/>
    </source>
</evidence>
<evidence type="ECO:0000256" key="2">
    <source>
        <dbReference type="ARBA" id="ARBA00022730"/>
    </source>
</evidence>
<dbReference type="PROSITE" id="PS00050">
    <property type="entry name" value="RIBOSOMAL_L23"/>
    <property type="match status" value="1"/>
</dbReference>
<keyword evidence="2" id="KW-0699">rRNA-binding</keyword>
<evidence type="ECO:0000256" key="3">
    <source>
        <dbReference type="ARBA" id="ARBA00022884"/>
    </source>
</evidence>
<protein>
    <submittedName>
        <fullName evidence="7">Ribosomal protein L23</fullName>
    </submittedName>
</protein>
<dbReference type="AlphaFoldDB" id="A0A3G2QZ72"/>
<keyword evidence="5 6" id="KW-0687">Ribonucleoprotein</keyword>
<dbReference type="InterPro" id="IPR013025">
    <property type="entry name" value="Ribosomal_uL23-like"/>
</dbReference>
<dbReference type="RefSeq" id="YP_009545276.1">
    <property type="nucleotide sequence ID" value="NC_040134.1"/>
</dbReference>
<dbReference type="NCBIfam" id="NF004363">
    <property type="entry name" value="PRK05738.2-4"/>
    <property type="match status" value="1"/>
</dbReference>
<proteinExistence type="inferred from homology"/>
<keyword evidence="3" id="KW-0694">RNA-binding</keyword>
<reference evidence="7" key="1">
    <citation type="submission" date="2018-08" db="EMBL/GenBank/DDBJ databases">
        <title>Comparative Plastid Genomics of Synurophyceae: Evolutionary Evidence of Lateral Gene Transfer and Inverted Repeat Dynamics.</title>
        <authorList>
            <person name="Kim J.I."/>
            <person name="Shin H."/>
            <person name="Skaloud P."/>
            <person name="Jung J."/>
            <person name="Yoon H.S."/>
            <person name="Archibald J.M."/>
            <person name="Shin W."/>
        </authorList>
    </citation>
    <scope>NUCLEOTIDE SEQUENCE</scope>
    <source>
        <strain evidence="7">FBCC200023</strain>
    </source>
</reference>
<dbReference type="GeneID" id="38571754"/>
<evidence type="ECO:0000313" key="7">
    <source>
        <dbReference type="EMBL" id="AYO28430.1"/>
    </source>
</evidence>